<dbReference type="PANTHER" id="PTHR42884">
    <property type="entry name" value="PROPROTEIN CONVERTASE SUBTILISIN/KEXIN-RELATED"/>
    <property type="match status" value="1"/>
</dbReference>
<dbReference type="InterPro" id="IPR032815">
    <property type="entry name" value="S8_pro-domain"/>
</dbReference>
<evidence type="ECO:0000256" key="7">
    <source>
        <dbReference type="ARBA" id="ARBA00023180"/>
    </source>
</evidence>
<keyword evidence="13" id="KW-1185">Reference proteome</keyword>
<dbReference type="GO" id="GO:0000139">
    <property type="term" value="C:Golgi membrane"/>
    <property type="evidence" value="ECO:0007669"/>
    <property type="project" value="TreeGrafter"/>
</dbReference>
<dbReference type="SUPFAM" id="SSF54897">
    <property type="entry name" value="Protease propeptides/inhibitors"/>
    <property type="match status" value="1"/>
</dbReference>
<dbReference type="InterPro" id="IPR023827">
    <property type="entry name" value="Peptidase_S8_Asp-AS"/>
</dbReference>
<keyword evidence="7" id="KW-0325">Glycoprotein</keyword>
<gene>
    <name evidence="12" type="ORF">MEDL_50025</name>
</gene>
<reference evidence="12" key="1">
    <citation type="submission" date="2021-03" db="EMBL/GenBank/DDBJ databases">
        <authorList>
            <person name="Bekaert M."/>
        </authorList>
    </citation>
    <scope>NUCLEOTIDE SEQUENCE</scope>
</reference>
<comment type="caution">
    <text evidence="8">Lacks conserved residue(s) required for the propagation of feature annotation.</text>
</comment>
<evidence type="ECO:0000256" key="9">
    <source>
        <dbReference type="SAM" id="MobiDB-lite"/>
    </source>
</evidence>
<feature type="region of interest" description="Disordered" evidence="9">
    <location>
        <begin position="208"/>
        <end position="245"/>
    </location>
</feature>
<dbReference type="Gene3D" id="3.30.70.850">
    <property type="entry name" value="Peptidase S8, pro-domain"/>
    <property type="match status" value="1"/>
</dbReference>
<evidence type="ECO:0000256" key="6">
    <source>
        <dbReference type="ARBA" id="ARBA00023145"/>
    </source>
</evidence>
<dbReference type="Pfam" id="PF16470">
    <property type="entry name" value="S8_pro-domain"/>
    <property type="match status" value="1"/>
</dbReference>
<evidence type="ECO:0000256" key="1">
    <source>
        <dbReference type="ARBA" id="ARBA00022670"/>
    </source>
</evidence>
<evidence type="ECO:0000256" key="2">
    <source>
        <dbReference type="ARBA" id="ARBA00022685"/>
    </source>
</evidence>
<name>A0A8S3TVE2_MYTED</name>
<keyword evidence="3" id="KW-0732">Signal</keyword>
<keyword evidence="1" id="KW-0645">Protease</keyword>
<dbReference type="Pfam" id="PF00082">
    <property type="entry name" value="Peptidase_S8"/>
    <property type="match status" value="1"/>
</dbReference>
<keyword evidence="4 12" id="KW-0378">Hydrolase</keyword>
<dbReference type="GO" id="GO:0016486">
    <property type="term" value="P:peptide hormone processing"/>
    <property type="evidence" value="ECO:0007669"/>
    <property type="project" value="TreeGrafter"/>
</dbReference>
<feature type="compositionally biased region" description="Basic and acidic residues" evidence="9">
    <location>
        <begin position="217"/>
        <end position="235"/>
    </location>
</feature>
<dbReference type="GO" id="GO:0004252">
    <property type="term" value="F:serine-type endopeptidase activity"/>
    <property type="evidence" value="ECO:0007669"/>
    <property type="project" value="InterPro"/>
</dbReference>
<sequence length="245" mass="27745">MNIYILVPGVYHKYNASDLNKQQASLKAKLVTVGNLSSHHQGAPGGIIGVHGSRIHMCSAYYVNQFAVHIKGGSVTKANNLAKEFGFINHGQIGTINEHYLFEHHDVRKRSTDPSLHHHSLLSEHPEVHWVEQQYVHRRTKRDLTFNDPEYKNQWYLHEGGKRGTAGTVGYDMNVKRAWEMGYTGKGVIVTILDDGIERDHPDLIKNYDPYASYDVNNKDSDPMPRYDPTNENRHGTRCAGEVSA</sequence>
<comment type="similarity">
    <text evidence="8">Belongs to the peptidase S8 family.</text>
</comment>
<evidence type="ECO:0000256" key="4">
    <source>
        <dbReference type="ARBA" id="ARBA00022801"/>
    </source>
</evidence>
<dbReference type="SUPFAM" id="SSF52743">
    <property type="entry name" value="Subtilisin-like"/>
    <property type="match status" value="1"/>
</dbReference>
<dbReference type="InterPro" id="IPR036852">
    <property type="entry name" value="Peptidase_S8/S53_dom_sf"/>
</dbReference>
<dbReference type="PROSITE" id="PS00136">
    <property type="entry name" value="SUBTILASE_ASP"/>
    <property type="match status" value="1"/>
</dbReference>
<feature type="domain" description="Peptidase S8/S53" evidence="10">
    <location>
        <begin position="185"/>
        <end position="244"/>
    </location>
</feature>
<feature type="domain" description="Peptidase S8 pro-domain" evidence="11">
    <location>
        <begin position="65"/>
        <end position="142"/>
    </location>
</feature>
<dbReference type="OrthoDB" id="6255718at2759"/>
<dbReference type="GO" id="GO:0005802">
    <property type="term" value="C:trans-Golgi network"/>
    <property type="evidence" value="ECO:0007669"/>
    <property type="project" value="TreeGrafter"/>
</dbReference>
<evidence type="ECO:0000256" key="3">
    <source>
        <dbReference type="ARBA" id="ARBA00022729"/>
    </source>
</evidence>
<keyword evidence="6" id="KW-0865">Zymogen</keyword>
<comment type="caution">
    <text evidence="12">The sequence shown here is derived from an EMBL/GenBank/DDBJ whole genome shotgun (WGS) entry which is preliminary data.</text>
</comment>
<dbReference type="PRINTS" id="PR00723">
    <property type="entry name" value="SUBTILISIN"/>
</dbReference>
<evidence type="ECO:0000259" key="11">
    <source>
        <dbReference type="Pfam" id="PF16470"/>
    </source>
</evidence>
<dbReference type="PANTHER" id="PTHR42884:SF3">
    <property type="entry name" value="FURIN-LIKE PROTEASE 1, ISOFORMS 1_1-X_2"/>
    <property type="match status" value="1"/>
</dbReference>
<organism evidence="12 13">
    <name type="scientific">Mytilus edulis</name>
    <name type="common">Blue mussel</name>
    <dbReference type="NCBI Taxonomy" id="6550"/>
    <lineage>
        <taxon>Eukaryota</taxon>
        <taxon>Metazoa</taxon>
        <taxon>Spiralia</taxon>
        <taxon>Lophotrochozoa</taxon>
        <taxon>Mollusca</taxon>
        <taxon>Bivalvia</taxon>
        <taxon>Autobranchia</taxon>
        <taxon>Pteriomorphia</taxon>
        <taxon>Mytilida</taxon>
        <taxon>Mytiloidea</taxon>
        <taxon>Mytilidae</taxon>
        <taxon>Mytilinae</taxon>
        <taxon>Mytilus</taxon>
    </lineage>
</organism>
<keyword evidence="2" id="KW-0165">Cleavage on pair of basic residues</keyword>
<dbReference type="InterPro" id="IPR015500">
    <property type="entry name" value="Peptidase_S8_subtilisin-rel"/>
</dbReference>
<evidence type="ECO:0000259" key="10">
    <source>
        <dbReference type="Pfam" id="PF00082"/>
    </source>
</evidence>
<evidence type="ECO:0000256" key="8">
    <source>
        <dbReference type="PROSITE-ProRule" id="PRU01240"/>
    </source>
</evidence>
<dbReference type="InterPro" id="IPR000209">
    <property type="entry name" value="Peptidase_S8/S53_dom"/>
</dbReference>
<dbReference type="PROSITE" id="PS51892">
    <property type="entry name" value="SUBTILASE"/>
    <property type="match status" value="1"/>
</dbReference>
<evidence type="ECO:0000313" key="12">
    <source>
        <dbReference type="EMBL" id="CAG2237576.1"/>
    </source>
</evidence>
<keyword evidence="5" id="KW-0720">Serine protease</keyword>
<dbReference type="Gene3D" id="3.40.50.200">
    <property type="entry name" value="Peptidase S8/S53 domain"/>
    <property type="match status" value="1"/>
</dbReference>
<dbReference type="EMBL" id="CAJPWZ010002392">
    <property type="protein sequence ID" value="CAG2237576.1"/>
    <property type="molecule type" value="Genomic_DNA"/>
</dbReference>
<protein>
    <submittedName>
        <fullName evidence="12">PCSK5</fullName>
        <ecNumber evidence="12">3.4.21.-</ecNumber>
    </submittedName>
</protein>
<dbReference type="FunFam" id="3.30.70.850:FF:000001">
    <property type="entry name" value="Proprotein convertase subtilisin/kexin type 5"/>
    <property type="match status" value="1"/>
</dbReference>
<accession>A0A8S3TVE2</accession>
<evidence type="ECO:0000313" key="13">
    <source>
        <dbReference type="Proteomes" id="UP000683360"/>
    </source>
</evidence>
<dbReference type="Proteomes" id="UP000683360">
    <property type="component" value="Unassembled WGS sequence"/>
</dbReference>
<dbReference type="EC" id="3.4.21.-" evidence="12"/>
<evidence type="ECO:0000256" key="5">
    <source>
        <dbReference type="ARBA" id="ARBA00022825"/>
    </source>
</evidence>
<dbReference type="AlphaFoldDB" id="A0A8S3TVE2"/>
<proteinExistence type="inferred from homology"/>
<dbReference type="InterPro" id="IPR038466">
    <property type="entry name" value="S8_pro-domain_sf"/>
</dbReference>